<feature type="transmembrane region" description="Helical" evidence="1">
    <location>
        <begin position="85"/>
        <end position="106"/>
    </location>
</feature>
<dbReference type="Proteomes" id="UP001500582">
    <property type="component" value="Unassembled WGS sequence"/>
</dbReference>
<name>A0ABP8FWD0_9SPHI</name>
<feature type="domain" description="Protein FecR C-terminal" evidence="3">
    <location>
        <begin position="261"/>
        <end position="328"/>
    </location>
</feature>
<keyword evidence="1" id="KW-0472">Membrane</keyword>
<reference evidence="5" key="1">
    <citation type="journal article" date="2019" name="Int. J. Syst. Evol. Microbiol.">
        <title>The Global Catalogue of Microorganisms (GCM) 10K type strain sequencing project: providing services to taxonomists for standard genome sequencing and annotation.</title>
        <authorList>
            <consortium name="The Broad Institute Genomics Platform"/>
            <consortium name="The Broad Institute Genome Sequencing Center for Infectious Disease"/>
            <person name="Wu L."/>
            <person name="Ma J."/>
        </authorList>
    </citation>
    <scope>NUCLEOTIDE SEQUENCE [LARGE SCALE GENOMIC DNA]</scope>
    <source>
        <strain evidence="5">JCM 17705</strain>
    </source>
</reference>
<protein>
    <submittedName>
        <fullName evidence="4">FecR domain-containing protein</fullName>
    </submittedName>
</protein>
<keyword evidence="1" id="KW-1133">Transmembrane helix</keyword>
<dbReference type="InterPro" id="IPR032508">
    <property type="entry name" value="FecR_C"/>
</dbReference>
<dbReference type="InterPro" id="IPR012373">
    <property type="entry name" value="Ferrdict_sens_TM"/>
</dbReference>
<gene>
    <name evidence="4" type="ORF">GCM10023149_07750</name>
</gene>
<organism evidence="4 5">
    <name type="scientific">Mucilaginibacter gynuensis</name>
    <dbReference type="NCBI Taxonomy" id="1302236"/>
    <lineage>
        <taxon>Bacteria</taxon>
        <taxon>Pseudomonadati</taxon>
        <taxon>Bacteroidota</taxon>
        <taxon>Sphingobacteriia</taxon>
        <taxon>Sphingobacteriales</taxon>
        <taxon>Sphingobacteriaceae</taxon>
        <taxon>Mucilaginibacter</taxon>
    </lineage>
</organism>
<accession>A0ABP8FWD0</accession>
<evidence type="ECO:0000256" key="1">
    <source>
        <dbReference type="SAM" id="Phobius"/>
    </source>
</evidence>
<dbReference type="InterPro" id="IPR006860">
    <property type="entry name" value="FecR"/>
</dbReference>
<dbReference type="PIRSF" id="PIRSF018266">
    <property type="entry name" value="FecR"/>
    <property type="match status" value="1"/>
</dbReference>
<sequence>MDRELIKRYLKGECTPEEKAEIRKLMSTGEAESLFDDVLNEGWNDGEPTAEDNDAQQLAAWKERFAQKLKEGEENIVKPSRNYNWLKYAAIWAVFILIAGTTYTYYKKGTEKQPVIAMQETINPNGKLIKIKLSDSSTVTLNAASKLKYPEHFDGKTREVYLEGEAFFDVAHDPAHPFIVHTSKIKVSVLGTSFNVRSYGGDKKVTVAVATGKVGVLAKTEGSITYFVLPGEKIAYNLTDTEPNLSKIAVNEIGAWQNGMLVYHNETLENISRQLERWYNVKIIIKKDELKQMRFNFKQKNDRLENVMKTLQFAGGVHYAIDAATVTIW</sequence>
<evidence type="ECO:0000313" key="4">
    <source>
        <dbReference type="EMBL" id="GAA4312403.1"/>
    </source>
</evidence>
<dbReference type="Pfam" id="PF04773">
    <property type="entry name" value="FecR"/>
    <property type="match status" value="1"/>
</dbReference>
<dbReference type="Gene3D" id="3.55.50.30">
    <property type="match status" value="1"/>
</dbReference>
<dbReference type="PANTHER" id="PTHR30273:SF2">
    <property type="entry name" value="PROTEIN FECR"/>
    <property type="match status" value="1"/>
</dbReference>
<proteinExistence type="predicted"/>
<dbReference type="PANTHER" id="PTHR30273">
    <property type="entry name" value="PERIPLASMIC SIGNAL SENSOR AND SIGMA FACTOR ACTIVATOR FECR-RELATED"/>
    <property type="match status" value="1"/>
</dbReference>
<keyword evidence="1" id="KW-0812">Transmembrane</keyword>
<dbReference type="RefSeq" id="WP_345209685.1">
    <property type="nucleotide sequence ID" value="NZ_BAABFT010000002.1"/>
</dbReference>
<comment type="caution">
    <text evidence="4">The sequence shown here is derived from an EMBL/GenBank/DDBJ whole genome shotgun (WGS) entry which is preliminary data.</text>
</comment>
<feature type="domain" description="FecR protein" evidence="2">
    <location>
        <begin position="126"/>
        <end position="214"/>
    </location>
</feature>
<keyword evidence="5" id="KW-1185">Reference proteome</keyword>
<evidence type="ECO:0000313" key="5">
    <source>
        <dbReference type="Proteomes" id="UP001500582"/>
    </source>
</evidence>
<evidence type="ECO:0000259" key="3">
    <source>
        <dbReference type="Pfam" id="PF16344"/>
    </source>
</evidence>
<evidence type="ECO:0000259" key="2">
    <source>
        <dbReference type="Pfam" id="PF04773"/>
    </source>
</evidence>
<dbReference type="Gene3D" id="2.60.120.1440">
    <property type="match status" value="1"/>
</dbReference>
<dbReference type="Pfam" id="PF16344">
    <property type="entry name" value="FecR_C"/>
    <property type="match status" value="1"/>
</dbReference>
<dbReference type="EMBL" id="BAABFT010000002">
    <property type="protein sequence ID" value="GAA4312403.1"/>
    <property type="molecule type" value="Genomic_DNA"/>
</dbReference>